<sequence>MKRFASVLLVAVSMVLATTGPVSAAAPAPPSSSSVSIPVLAYHVVSDNPSGRYQLSTAKFTEQMAYLASNGYTTLTADEYRSIMTFQAPAPSKPVLLTFDDGTSDFLVHVVPVLERYGFKAVQFAVSDWVGTPGHLTAAQLAGLPATVEVENHTKDHNDLSTLSYEGAYASVTAADTVLAGIKGSRTEYLAYPYGRYDADAQRALRDAGIQLAFTVAAGKTTPGDDLLALNRNMIVSSETMSSFIKKV</sequence>
<evidence type="ECO:0000313" key="6">
    <source>
        <dbReference type="Proteomes" id="UP000321181"/>
    </source>
</evidence>
<keyword evidence="5" id="KW-0326">Glycosidase</keyword>
<protein>
    <submittedName>
        <fullName evidence="5">Xylanase deacetylase</fullName>
    </submittedName>
</protein>
<dbReference type="GO" id="GO:0005576">
    <property type="term" value="C:extracellular region"/>
    <property type="evidence" value="ECO:0007669"/>
    <property type="project" value="UniProtKB-SubCell"/>
</dbReference>
<keyword evidence="2 3" id="KW-0732">Signal</keyword>
<dbReference type="SUPFAM" id="SSF88713">
    <property type="entry name" value="Glycoside hydrolase/deacetylase"/>
    <property type="match status" value="1"/>
</dbReference>
<dbReference type="InterPro" id="IPR011330">
    <property type="entry name" value="Glyco_hydro/deAcase_b/a-brl"/>
</dbReference>
<comment type="subcellular location">
    <subcellularLocation>
        <location evidence="1">Secreted</location>
    </subcellularLocation>
</comment>
<dbReference type="InterPro" id="IPR051398">
    <property type="entry name" value="Polysacch_Deacetylase"/>
</dbReference>
<comment type="caution">
    <text evidence="5">The sequence shown here is derived from an EMBL/GenBank/DDBJ whole genome shotgun (WGS) entry which is preliminary data.</text>
</comment>
<feature type="chain" id="PRO_5021925927" evidence="3">
    <location>
        <begin position="25"/>
        <end position="248"/>
    </location>
</feature>
<dbReference type="OrthoDB" id="2795102at2"/>
<feature type="signal peptide" evidence="3">
    <location>
        <begin position="1"/>
        <end position="24"/>
    </location>
</feature>
<evidence type="ECO:0000256" key="2">
    <source>
        <dbReference type="ARBA" id="ARBA00022729"/>
    </source>
</evidence>
<feature type="domain" description="NodB homology" evidence="4">
    <location>
        <begin position="93"/>
        <end position="248"/>
    </location>
</feature>
<dbReference type="AlphaFoldDB" id="A0A512D8G3"/>
<organism evidence="5 6">
    <name type="scientific">Cellulomonas aerilata</name>
    <dbReference type="NCBI Taxonomy" id="515326"/>
    <lineage>
        <taxon>Bacteria</taxon>
        <taxon>Bacillati</taxon>
        <taxon>Actinomycetota</taxon>
        <taxon>Actinomycetes</taxon>
        <taxon>Micrococcales</taxon>
        <taxon>Cellulomonadaceae</taxon>
        <taxon>Cellulomonas</taxon>
    </lineage>
</organism>
<dbReference type="GO" id="GO:0045493">
    <property type="term" value="P:xylan catabolic process"/>
    <property type="evidence" value="ECO:0007669"/>
    <property type="project" value="UniProtKB-KW"/>
</dbReference>
<dbReference type="RefSeq" id="WP_146899157.1">
    <property type="nucleotide sequence ID" value="NZ_BAAARM010000001.1"/>
</dbReference>
<dbReference type="PANTHER" id="PTHR34216">
    <property type="match status" value="1"/>
</dbReference>
<evidence type="ECO:0000256" key="1">
    <source>
        <dbReference type="ARBA" id="ARBA00004613"/>
    </source>
</evidence>
<gene>
    <name evidence="5" type="ORF">CAE01nite_04100</name>
</gene>
<dbReference type="GO" id="GO:0016810">
    <property type="term" value="F:hydrolase activity, acting on carbon-nitrogen (but not peptide) bonds"/>
    <property type="evidence" value="ECO:0007669"/>
    <property type="project" value="InterPro"/>
</dbReference>
<dbReference type="CDD" id="cd10918">
    <property type="entry name" value="CE4_NodB_like_5s_6s"/>
    <property type="match status" value="1"/>
</dbReference>
<proteinExistence type="predicted"/>
<dbReference type="Pfam" id="PF01522">
    <property type="entry name" value="Polysacc_deac_1"/>
    <property type="match status" value="1"/>
</dbReference>
<dbReference type="GO" id="GO:0016798">
    <property type="term" value="F:hydrolase activity, acting on glycosyl bonds"/>
    <property type="evidence" value="ECO:0007669"/>
    <property type="project" value="UniProtKB-KW"/>
</dbReference>
<dbReference type="InterPro" id="IPR002509">
    <property type="entry name" value="NODB_dom"/>
</dbReference>
<dbReference type="PROSITE" id="PS51677">
    <property type="entry name" value="NODB"/>
    <property type="match status" value="1"/>
</dbReference>
<name>A0A512D8G3_9CELL</name>
<evidence type="ECO:0000259" key="4">
    <source>
        <dbReference type="PROSITE" id="PS51677"/>
    </source>
</evidence>
<keyword evidence="5" id="KW-0119">Carbohydrate metabolism</keyword>
<reference evidence="5 6" key="1">
    <citation type="submission" date="2019-07" db="EMBL/GenBank/DDBJ databases">
        <title>Whole genome shotgun sequence of Cellulomonas aerilata NBRC 106308.</title>
        <authorList>
            <person name="Hosoyama A."/>
            <person name="Uohara A."/>
            <person name="Ohji S."/>
            <person name="Ichikawa N."/>
        </authorList>
    </citation>
    <scope>NUCLEOTIDE SEQUENCE [LARGE SCALE GENOMIC DNA]</scope>
    <source>
        <strain evidence="5 6">NBRC 106308</strain>
    </source>
</reference>
<keyword evidence="5" id="KW-0858">Xylan degradation</keyword>
<evidence type="ECO:0000256" key="3">
    <source>
        <dbReference type="SAM" id="SignalP"/>
    </source>
</evidence>
<keyword evidence="5" id="KW-0378">Hydrolase</keyword>
<keyword evidence="5" id="KW-0624">Polysaccharide degradation</keyword>
<evidence type="ECO:0000313" key="5">
    <source>
        <dbReference type="EMBL" id="GEO32685.1"/>
    </source>
</evidence>
<dbReference type="Proteomes" id="UP000321181">
    <property type="component" value="Unassembled WGS sequence"/>
</dbReference>
<accession>A0A512D8G3</accession>
<dbReference type="EMBL" id="BJYY01000001">
    <property type="protein sequence ID" value="GEO32685.1"/>
    <property type="molecule type" value="Genomic_DNA"/>
</dbReference>
<dbReference type="Gene3D" id="3.20.20.370">
    <property type="entry name" value="Glycoside hydrolase/deacetylase"/>
    <property type="match status" value="1"/>
</dbReference>
<keyword evidence="6" id="KW-1185">Reference proteome</keyword>
<dbReference type="PANTHER" id="PTHR34216:SF3">
    <property type="entry name" value="POLY-BETA-1,6-N-ACETYL-D-GLUCOSAMINE N-DEACETYLASE"/>
    <property type="match status" value="1"/>
</dbReference>